<protein>
    <submittedName>
        <fullName evidence="4">Tetratricopeptide repeat protein</fullName>
    </submittedName>
</protein>
<accession>A0A538U9E2</accession>
<dbReference type="AlphaFoldDB" id="A0A538U9E2"/>
<proteinExistence type="predicted"/>
<dbReference type="InterPro" id="IPR019734">
    <property type="entry name" value="TPR_rpt"/>
</dbReference>
<feature type="region of interest" description="Disordered" evidence="2">
    <location>
        <begin position="254"/>
        <end position="281"/>
    </location>
</feature>
<dbReference type="PROSITE" id="PS51257">
    <property type="entry name" value="PROKAR_LIPOPROTEIN"/>
    <property type="match status" value="1"/>
</dbReference>
<feature type="compositionally biased region" description="Low complexity" evidence="2">
    <location>
        <begin position="548"/>
        <end position="563"/>
    </location>
</feature>
<dbReference type="SMART" id="SM00028">
    <property type="entry name" value="TPR"/>
    <property type="match status" value="5"/>
</dbReference>
<dbReference type="Pfam" id="PF13432">
    <property type="entry name" value="TPR_16"/>
    <property type="match status" value="1"/>
</dbReference>
<keyword evidence="1" id="KW-0802">TPR repeat</keyword>
<evidence type="ECO:0000256" key="2">
    <source>
        <dbReference type="SAM" id="MobiDB-lite"/>
    </source>
</evidence>
<feature type="repeat" description="TPR" evidence="1">
    <location>
        <begin position="285"/>
        <end position="318"/>
    </location>
</feature>
<reference evidence="4 5" key="1">
    <citation type="journal article" date="2019" name="Nat. Microbiol.">
        <title>Mediterranean grassland soil C-N compound turnover is dependent on rainfall and depth, and is mediated by genomically divergent microorganisms.</title>
        <authorList>
            <person name="Diamond S."/>
            <person name="Andeer P.F."/>
            <person name="Li Z."/>
            <person name="Crits-Christoph A."/>
            <person name="Burstein D."/>
            <person name="Anantharaman K."/>
            <person name="Lane K.R."/>
            <person name="Thomas B.C."/>
            <person name="Pan C."/>
            <person name="Northen T.R."/>
            <person name="Banfield J.F."/>
        </authorList>
    </citation>
    <scope>NUCLEOTIDE SEQUENCE [LARGE SCALE GENOMIC DNA]</scope>
    <source>
        <strain evidence="4">WS_10</strain>
    </source>
</reference>
<evidence type="ECO:0000256" key="1">
    <source>
        <dbReference type="PROSITE-ProRule" id="PRU00339"/>
    </source>
</evidence>
<feature type="chain" id="PRO_5022244076" evidence="3">
    <location>
        <begin position="27"/>
        <end position="570"/>
    </location>
</feature>
<dbReference type="SUPFAM" id="SSF48452">
    <property type="entry name" value="TPR-like"/>
    <property type="match status" value="2"/>
</dbReference>
<feature type="region of interest" description="Disordered" evidence="2">
    <location>
        <begin position="477"/>
        <end position="504"/>
    </location>
</feature>
<evidence type="ECO:0000313" key="5">
    <source>
        <dbReference type="Proteomes" id="UP000319836"/>
    </source>
</evidence>
<comment type="caution">
    <text evidence="4">The sequence shown here is derived from an EMBL/GenBank/DDBJ whole genome shotgun (WGS) entry which is preliminary data.</text>
</comment>
<dbReference type="Proteomes" id="UP000319836">
    <property type="component" value="Unassembled WGS sequence"/>
</dbReference>
<evidence type="ECO:0000256" key="3">
    <source>
        <dbReference type="SAM" id="SignalP"/>
    </source>
</evidence>
<gene>
    <name evidence="4" type="ORF">E6K80_02605</name>
</gene>
<evidence type="ECO:0000313" key="4">
    <source>
        <dbReference type="EMBL" id="TMQ72523.1"/>
    </source>
</evidence>
<dbReference type="PROSITE" id="PS50005">
    <property type="entry name" value="TPR"/>
    <property type="match status" value="1"/>
</dbReference>
<keyword evidence="3" id="KW-0732">Signal</keyword>
<dbReference type="Pfam" id="PF13174">
    <property type="entry name" value="TPR_6"/>
    <property type="match status" value="2"/>
</dbReference>
<dbReference type="InterPro" id="IPR011990">
    <property type="entry name" value="TPR-like_helical_dom_sf"/>
</dbReference>
<dbReference type="Gene3D" id="1.25.40.10">
    <property type="entry name" value="Tetratricopeptide repeat domain"/>
    <property type="match status" value="3"/>
</dbReference>
<feature type="signal peptide" evidence="3">
    <location>
        <begin position="1"/>
        <end position="26"/>
    </location>
</feature>
<sequence length="570" mass="62737">MKSRNLARKATLVVLVALLSSSCAYYNTFYQARRYYNLGTGGEPYVVDKPDAGAVGNFGKSVDYSKRLLGSYPNSKWVDDAYLLWARALIGKDDPIETVNMLRDFSTRYPQSPLQPEALFYFGVGSRKARMYNEALSAFDDFLKKSPKHELAPYALLERATVLLALERPGEAATSAGAVLERFPKSKLVTRALLLRAQSLLAQGENDKARADYHLLGDRATTDDDRFTFLLKEAECLEAGHRYDDELSLLQSAAGHEQEPEKNGGGGGTQPVFGGPTTPSNERWGRLMLRIGAVEMLAGRTDRALEIFRRVVDEFPRTPIAAEGQYRIAYTYETSADDFERARTEYGKVQAQAPSSQFATQAALRLSSLDRLAQYRSGAGADSVGKKAEAAFLLAEQYLFQLDKPDRALEQYRAIAHDFAGAYAGKALNAQAWVLRNKYDQPQAADSILWAVVRNYPKTEAQMNARDYLERFGQQVPDSLIQPPDTTRLGTEGSMPLTPPPARVDSIGIRRRATALDSLLRFEVIRAGDAPPSLIGPTPPRPASPDSGRAVAPVAPAQGPAGRDTTRSRP</sequence>
<feature type="region of interest" description="Disordered" evidence="2">
    <location>
        <begin position="528"/>
        <end position="570"/>
    </location>
</feature>
<feature type="compositionally biased region" description="Low complexity" evidence="2">
    <location>
        <begin position="270"/>
        <end position="279"/>
    </location>
</feature>
<name>A0A538U9E2_UNCEI</name>
<dbReference type="EMBL" id="VBPA01000055">
    <property type="protein sequence ID" value="TMQ72523.1"/>
    <property type="molecule type" value="Genomic_DNA"/>
</dbReference>
<organism evidence="4 5">
    <name type="scientific">Eiseniibacteriota bacterium</name>
    <dbReference type="NCBI Taxonomy" id="2212470"/>
    <lineage>
        <taxon>Bacteria</taxon>
        <taxon>Candidatus Eiseniibacteriota</taxon>
    </lineage>
</organism>